<name>A0AAD9IFC3_PROWI</name>
<dbReference type="InterPro" id="IPR056350">
    <property type="entry name" value="HAT_Syf1_central"/>
</dbReference>
<sequence>MAPTQSPQPNGRGPAADGLDSLLPDEADLMYEEELLRNPYSLRMWLRYLDARKNAPPLKRRLLYERALEKLPGSYKLWHAYLTERRQEVRDCGPSHPALEALNNVYERALVFQHKMPRIWLEYLEFLVEQRWVTRTRRAFDRCLMALPITQHARVWPAYLAFIGLRGIPAETAVRIYRRYLKLEPAHAEEAAGAGPRQPLRLAALVNDEGFRSLEGKSRHALWLELCEIITKHPDEVAGLNVDAILRAGIRRYASEVGRLWTSLADYYIRRGLFERARDVYEEGITSVTTVRDFTLVFDALAQFEEALVSAKVERAAGEEEGEEDKSMEDDDSDSDDFLLRDSGDDLDLRLARLEQLMERRPELLSSVVLRQNPHNVAEWHKRAKLFADDAARQVYCYTEAVRTVDPLRATGGRPASLWVAFARLYEAHGDLANARAVFERAAAAPHQYVDDLAGVWCEWIEMELRGKHYKRALSLARRATARPARPRSREEEKGLPVRERLYRSLRVWMLLVDLEESLGDVQSVCAAYEAALDLRVATPQLVLNYAAYLTEHKRWEDAFRAYERGVAVFKTYPHARDIWHAYLAAFVERYGGSRLERARDLFREAVAAAPPEERRPLYLQYAAYEEKHGLARNAMRVYAEALAAVPAADRRAVVDVYVARASEVYGIGKVREVYEAAIEAAPPHELPDADVRALCVRYAELERKLGEVDRARAIFVHGAALADPRRDAAYWEAWNAFEVRHGGEESFREMLRIKRSVAAAFSQTHYNSAVVDAIAERVPADEMAALEAALRAERPDQGTRVPGFVSAGVIQQQSAEGDEPAAAPANPEDIDLDDDDDEDEEDNIDDNAADVVVEQKTVPSEVFGSLAPPAPKRPKVDGGATAE</sequence>
<feature type="domain" description="Pre-mRNA-splicing factor SYF1 central HAT repeats" evidence="9">
    <location>
        <begin position="201"/>
        <end position="405"/>
    </location>
</feature>
<feature type="domain" description="Pre-mRNA-splicing factor Syf1-like N-terminal HAT-repeats" evidence="11">
    <location>
        <begin position="28"/>
        <end position="185"/>
    </location>
</feature>
<dbReference type="InterPro" id="IPR045075">
    <property type="entry name" value="Syf1-like"/>
</dbReference>
<keyword evidence="13" id="KW-1185">Reference proteome</keyword>
<dbReference type="Proteomes" id="UP001255856">
    <property type="component" value="Unassembled WGS sequence"/>
</dbReference>
<feature type="compositionally biased region" description="Acidic residues" evidence="8">
    <location>
        <begin position="829"/>
        <end position="849"/>
    </location>
</feature>
<reference evidence="12" key="1">
    <citation type="submission" date="2021-01" db="EMBL/GenBank/DDBJ databases">
        <authorList>
            <person name="Eckstrom K.M.E."/>
        </authorList>
    </citation>
    <scope>NUCLEOTIDE SEQUENCE</scope>
    <source>
        <strain evidence="12">UVCC 0001</strain>
    </source>
</reference>
<dbReference type="FunFam" id="1.25.40.10:FF:000182">
    <property type="entry name" value="Pre-mRNA-splicing factor SYF1"/>
    <property type="match status" value="1"/>
</dbReference>
<dbReference type="InterPro" id="IPR003107">
    <property type="entry name" value="HAT"/>
</dbReference>
<evidence type="ECO:0000259" key="9">
    <source>
        <dbReference type="Pfam" id="PF23220"/>
    </source>
</evidence>
<dbReference type="PANTHER" id="PTHR11246">
    <property type="entry name" value="PRE-MRNA SPLICING FACTOR"/>
    <property type="match status" value="1"/>
</dbReference>
<dbReference type="Pfam" id="PF23220">
    <property type="entry name" value="HAT_Syf1_M"/>
    <property type="match status" value="1"/>
</dbReference>
<evidence type="ECO:0000256" key="7">
    <source>
        <dbReference type="ARBA" id="ARBA00023242"/>
    </source>
</evidence>
<dbReference type="PANTHER" id="PTHR11246:SF5">
    <property type="entry name" value="PRE-MRNA-SPLICING FACTOR SYF1"/>
    <property type="match status" value="1"/>
</dbReference>
<dbReference type="InterPro" id="IPR055433">
    <property type="entry name" value="HAT_Syf1-like_N"/>
</dbReference>
<keyword evidence="7" id="KW-0539">Nucleus</keyword>
<feature type="domain" description="Pre-mRNA-splicing factor Syf1/CRNKL1-like C-terminal HAT-repeats" evidence="10">
    <location>
        <begin position="409"/>
        <end position="777"/>
    </location>
</feature>
<feature type="compositionally biased region" description="Acidic residues" evidence="8">
    <location>
        <begin position="319"/>
        <end position="337"/>
    </location>
</feature>
<organism evidence="12 13">
    <name type="scientific">Prototheca wickerhamii</name>
    <dbReference type="NCBI Taxonomy" id="3111"/>
    <lineage>
        <taxon>Eukaryota</taxon>
        <taxon>Viridiplantae</taxon>
        <taxon>Chlorophyta</taxon>
        <taxon>core chlorophytes</taxon>
        <taxon>Trebouxiophyceae</taxon>
        <taxon>Chlorellales</taxon>
        <taxon>Chlorellaceae</taxon>
        <taxon>Prototheca</taxon>
    </lineage>
</organism>
<dbReference type="AlphaFoldDB" id="A0AAD9IFC3"/>
<dbReference type="GO" id="GO:0000974">
    <property type="term" value="C:Prp19 complex"/>
    <property type="evidence" value="ECO:0007669"/>
    <property type="project" value="TreeGrafter"/>
</dbReference>
<evidence type="ECO:0000259" key="11">
    <source>
        <dbReference type="Pfam" id="PF23233"/>
    </source>
</evidence>
<comment type="subcellular location">
    <subcellularLocation>
        <location evidence="1">Nucleus</location>
    </subcellularLocation>
</comment>
<dbReference type="Gene3D" id="1.25.40.430">
    <property type="match status" value="1"/>
</dbReference>
<accession>A0AAD9IFC3</accession>
<proteinExistence type="inferred from homology"/>
<evidence type="ECO:0000256" key="6">
    <source>
        <dbReference type="ARBA" id="ARBA00023187"/>
    </source>
</evidence>
<comment type="similarity">
    <text evidence="2">Belongs to the crooked-neck family.</text>
</comment>
<dbReference type="EMBL" id="JASFZW010000010">
    <property type="protein sequence ID" value="KAK2076513.1"/>
    <property type="molecule type" value="Genomic_DNA"/>
</dbReference>
<dbReference type="FunFam" id="1.25.40.10:FF:000023">
    <property type="entry name" value="Pre-mRNA-splicing factor SYF1"/>
    <property type="match status" value="1"/>
</dbReference>
<dbReference type="InterPro" id="IPR055430">
    <property type="entry name" value="HAT_Syf1_CNRKL1_C"/>
</dbReference>
<evidence type="ECO:0000256" key="1">
    <source>
        <dbReference type="ARBA" id="ARBA00004123"/>
    </source>
</evidence>
<evidence type="ECO:0000256" key="8">
    <source>
        <dbReference type="SAM" id="MobiDB-lite"/>
    </source>
</evidence>
<dbReference type="Pfam" id="PF23231">
    <property type="entry name" value="HAT_Syf1_CNRKL1_C"/>
    <property type="match status" value="1"/>
</dbReference>
<dbReference type="SMART" id="SM00386">
    <property type="entry name" value="HAT"/>
    <property type="match status" value="11"/>
</dbReference>
<keyword evidence="5" id="KW-0677">Repeat</keyword>
<keyword evidence="3" id="KW-0507">mRNA processing</keyword>
<dbReference type="Pfam" id="PF23233">
    <property type="entry name" value="HAT_Syf1_CNRKL1_N"/>
    <property type="match status" value="1"/>
</dbReference>
<protein>
    <recommendedName>
        <fullName evidence="14">Pre-mRNA-splicing factor SYF1</fullName>
    </recommendedName>
</protein>
<comment type="caution">
    <text evidence="12">The sequence shown here is derived from an EMBL/GenBank/DDBJ whole genome shotgun (WGS) entry which is preliminary data.</text>
</comment>
<dbReference type="GO" id="GO:0071007">
    <property type="term" value="C:U2-type catalytic step 2 spliceosome"/>
    <property type="evidence" value="ECO:0007669"/>
    <property type="project" value="TreeGrafter"/>
</dbReference>
<gene>
    <name evidence="12" type="ORF">QBZ16_001039</name>
</gene>
<dbReference type="SUPFAM" id="SSF48452">
    <property type="entry name" value="TPR-like"/>
    <property type="match status" value="5"/>
</dbReference>
<keyword evidence="6" id="KW-0508">mRNA splicing</keyword>
<feature type="region of interest" description="Disordered" evidence="8">
    <location>
        <begin position="314"/>
        <end position="340"/>
    </location>
</feature>
<evidence type="ECO:0000313" key="13">
    <source>
        <dbReference type="Proteomes" id="UP001255856"/>
    </source>
</evidence>
<evidence type="ECO:0000313" key="12">
    <source>
        <dbReference type="EMBL" id="KAK2076513.1"/>
    </source>
</evidence>
<evidence type="ECO:0008006" key="14">
    <source>
        <dbReference type="Google" id="ProtNLM"/>
    </source>
</evidence>
<dbReference type="InterPro" id="IPR011990">
    <property type="entry name" value="TPR-like_helical_dom_sf"/>
</dbReference>
<evidence type="ECO:0000256" key="2">
    <source>
        <dbReference type="ARBA" id="ARBA00008644"/>
    </source>
</evidence>
<dbReference type="FunFam" id="1.25.40.10:FF:000137">
    <property type="entry name" value="Pre-mRNA-splicing factor syf1"/>
    <property type="match status" value="1"/>
</dbReference>
<dbReference type="GO" id="GO:0000349">
    <property type="term" value="P:generation of catalytic spliceosome for first transesterification step"/>
    <property type="evidence" value="ECO:0007669"/>
    <property type="project" value="TreeGrafter"/>
</dbReference>
<dbReference type="FunFam" id="1.25.40.10:FF:000680">
    <property type="entry name" value="Pre-mRNA-splicing factor SYF1"/>
    <property type="match status" value="1"/>
</dbReference>
<dbReference type="GO" id="GO:0071014">
    <property type="term" value="C:post-mRNA release spliceosomal complex"/>
    <property type="evidence" value="ECO:0007669"/>
    <property type="project" value="TreeGrafter"/>
</dbReference>
<evidence type="ECO:0000256" key="5">
    <source>
        <dbReference type="ARBA" id="ARBA00022737"/>
    </source>
</evidence>
<evidence type="ECO:0000256" key="4">
    <source>
        <dbReference type="ARBA" id="ARBA00022728"/>
    </source>
</evidence>
<evidence type="ECO:0000256" key="3">
    <source>
        <dbReference type="ARBA" id="ARBA00022664"/>
    </source>
</evidence>
<dbReference type="Gene3D" id="1.25.40.10">
    <property type="entry name" value="Tetratricopeptide repeat domain"/>
    <property type="match status" value="3"/>
</dbReference>
<evidence type="ECO:0000259" key="10">
    <source>
        <dbReference type="Pfam" id="PF23231"/>
    </source>
</evidence>
<keyword evidence="4" id="KW-0747">Spliceosome</keyword>
<feature type="region of interest" description="Disordered" evidence="8">
    <location>
        <begin position="813"/>
        <end position="884"/>
    </location>
</feature>